<dbReference type="EMBL" id="NMVQ01000002">
    <property type="protein sequence ID" value="OYO24645.1"/>
    <property type="molecule type" value="Genomic_DNA"/>
</dbReference>
<keyword evidence="3" id="KW-1185">Reference proteome</keyword>
<feature type="transmembrane region" description="Helical" evidence="1">
    <location>
        <begin position="33"/>
        <end position="57"/>
    </location>
</feature>
<gene>
    <name evidence="2" type="ORF">CGZ93_02800</name>
</gene>
<feature type="transmembrane region" description="Helical" evidence="1">
    <location>
        <begin position="69"/>
        <end position="87"/>
    </location>
</feature>
<keyword evidence="1" id="KW-0472">Membrane</keyword>
<dbReference type="Proteomes" id="UP000216311">
    <property type="component" value="Unassembled WGS sequence"/>
</dbReference>
<organism evidence="2 3">
    <name type="scientific">Enemella dayhoffiae</name>
    <dbReference type="NCBI Taxonomy" id="2016507"/>
    <lineage>
        <taxon>Bacteria</taxon>
        <taxon>Bacillati</taxon>
        <taxon>Actinomycetota</taxon>
        <taxon>Actinomycetes</taxon>
        <taxon>Propionibacteriales</taxon>
        <taxon>Propionibacteriaceae</taxon>
        <taxon>Enemella</taxon>
    </lineage>
</organism>
<keyword evidence="1" id="KW-1133">Transmembrane helix</keyword>
<evidence type="ECO:0000313" key="2">
    <source>
        <dbReference type="EMBL" id="OYO24645.1"/>
    </source>
</evidence>
<protein>
    <submittedName>
        <fullName evidence="2">Uncharacterized protein</fullName>
    </submittedName>
</protein>
<evidence type="ECO:0000313" key="3">
    <source>
        <dbReference type="Proteomes" id="UP000216311"/>
    </source>
</evidence>
<name>A0A255HAL8_9ACTN</name>
<keyword evidence="1" id="KW-0812">Transmembrane</keyword>
<dbReference type="AlphaFoldDB" id="A0A255HAL8"/>
<sequence>MALVVGLIWRLLTDGEAARHGTPDLPVSSRVLFVLANAFFGLLLVLILAGLGGNYPFRPDNVESLGDQHLAHTVLIVAIVLGCAGALPGRGRTVSTGDAHLR</sequence>
<comment type="caution">
    <text evidence="2">The sequence shown here is derived from an EMBL/GenBank/DDBJ whole genome shotgun (WGS) entry which is preliminary data.</text>
</comment>
<evidence type="ECO:0000256" key="1">
    <source>
        <dbReference type="SAM" id="Phobius"/>
    </source>
</evidence>
<reference evidence="2 3" key="1">
    <citation type="submission" date="2017-07" db="EMBL/GenBank/DDBJ databases">
        <title>Draft whole genome sequences of clinical Proprionibacteriaceae strains.</title>
        <authorList>
            <person name="Bernier A.-M."/>
            <person name="Bernard K."/>
            <person name="Domingo M.-C."/>
        </authorList>
    </citation>
    <scope>NUCLEOTIDE SEQUENCE [LARGE SCALE GENOMIC DNA]</scope>
    <source>
        <strain evidence="2 3">NML 130396</strain>
    </source>
</reference>
<accession>A0A255HAL8</accession>
<proteinExistence type="predicted"/>